<evidence type="ECO:0000313" key="3">
    <source>
        <dbReference type="Proteomes" id="UP000677152"/>
    </source>
</evidence>
<proteinExistence type="predicted"/>
<accession>A0AA45L2M0</accession>
<organism evidence="2 3">
    <name type="scientific">Actinosynnema pretiosum subsp. pretiosum</name>
    <dbReference type="NCBI Taxonomy" id="103721"/>
    <lineage>
        <taxon>Bacteria</taxon>
        <taxon>Bacillati</taxon>
        <taxon>Actinomycetota</taxon>
        <taxon>Actinomycetes</taxon>
        <taxon>Pseudonocardiales</taxon>
        <taxon>Pseudonocardiaceae</taxon>
        <taxon>Actinosynnema</taxon>
    </lineage>
</organism>
<evidence type="ECO:0000256" key="1">
    <source>
        <dbReference type="SAM" id="Coils"/>
    </source>
</evidence>
<dbReference type="EMBL" id="CP073249">
    <property type="protein sequence ID" value="QUF02075.1"/>
    <property type="molecule type" value="Genomic_DNA"/>
</dbReference>
<evidence type="ECO:0000313" key="2">
    <source>
        <dbReference type="EMBL" id="QUF02075.1"/>
    </source>
</evidence>
<dbReference type="Proteomes" id="UP000677152">
    <property type="component" value="Chromosome"/>
</dbReference>
<sequence length="150" mass="15786">MEEKSLLGVAALAGGAVGGAATAFFAANKRLGEIMDNASSAGAQEFRVSPETVLKAIRVISEQCDLLRKKNLYANQELLIAPGADTDPISASVIHAWNENLVLGDNSYATRIEQYASSLEGLANQLTAAAREYQITEEEINSALAGKSAS</sequence>
<gene>
    <name evidence="2" type="ORF">KCV87_21465</name>
</gene>
<dbReference type="AlphaFoldDB" id="A0AA45L2M0"/>
<name>A0AA45L2M0_9PSEU</name>
<feature type="coiled-coil region" evidence="1">
    <location>
        <begin position="112"/>
        <end position="139"/>
    </location>
</feature>
<keyword evidence="1" id="KW-0175">Coiled coil</keyword>
<protein>
    <submittedName>
        <fullName evidence="2">Uncharacterized protein</fullName>
    </submittedName>
</protein>
<reference evidence="2" key="1">
    <citation type="submission" date="2021-04" db="EMBL/GenBank/DDBJ databases">
        <title>Genomic sequence of Actinosynnema pretiosum subsp. pretiosum ATCC 31280 (C-14919).</title>
        <authorList>
            <person name="Bai L."/>
            <person name="Wang X."/>
            <person name="Xiao Y."/>
        </authorList>
    </citation>
    <scope>NUCLEOTIDE SEQUENCE</scope>
    <source>
        <strain evidence="2">ATCC 31280</strain>
    </source>
</reference>